<dbReference type="Proteomes" id="UP001194468">
    <property type="component" value="Unassembled WGS sequence"/>
</dbReference>
<name>A0AAD4BSR7_BOLED</name>
<evidence type="ECO:0000313" key="2">
    <source>
        <dbReference type="EMBL" id="KAF8438923.1"/>
    </source>
</evidence>
<reference evidence="2" key="1">
    <citation type="submission" date="2019-10" db="EMBL/GenBank/DDBJ databases">
        <authorList>
            <consortium name="DOE Joint Genome Institute"/>
            <person name="Kuo A."/>
            <person name="Miyauchi S."/>
            <person name="Kiss E."/>
            <person name="Drula E."/>
            <person name="Kohler A."/>
            <person name="Sanchez-Garcia M."/>
            <person name="Andreopoulos B."/>
            <person name="Barry K.W."/>
            <person name="Bonito G."/>
            <person name="Buee M."/>
            <person name="Carver A."/>
            <person name="Chen C."/>
            <person name="Cichocki N."/>
            <person name="Clum A."/>
            <person name="Culley D."/>
            <person name="Crous P.W."/>
            <person name="Fauchery L."/>
            <person name="Girlanda M."/>
            <person name="Hayes R."/>
            <person name="Keri Z."/>
            <person name="LaButti K."/>
            <person name="Lipzen A."/>
            <person name="Lombard V."/>
            <person name="Magnuson J."/>
            <person name="Maillard F."/>
            <person name="Morin E."/>
            <person name="Murat C."/>
            <person name="Nolan M."/>
            <person name="Ohm R."/>
            <person name="Pangilinan J."/>
            <person name="Pereira M."/>
            <person name="Perotto S."/>
            <person name="Peter M."/>
            <person name="Riley R."/>
            <person name="Sitrit Y."/>
            <person name="Stielow B."/>
            <person name="Szollosi G."/>
            <person name="Zifcakova L."/>
            <person name="Stursova M."/>
            <person name="Spatafora J.W."/>
            <person name="Tedersoo L."/>
            <person name="Vaario L.-M."/>
            <person name="Yamada A."/>
            <person name="Yan M."/>
            <person name="Wang P."/>
            <person name="Xu J."/>
            <person name="Bruns T."/>
            <person name="Baldrian P."/>
            <person name="Vilgalys R."/>
            <person name="Henrissat B."/>
            <person name="Grigoriev I.V."/>
            <person name="Hibbett D."/>
            <person name="Nagy L.G."/>
            <person name="Martin F.M."/>
        </authorList>
    </citation>
    <scope>NUCLEOTIDE SEQUENCE</scope>
    <source>
        <strain evidence="2">BED1</strain>
    </source>
</reference>
<evidence type="ECO:0000313" key="3">
    <source>
        <dbReference type="Proteomes" id="UP001194468"/>
    </source>
</evidence>
<dbReference type="InterPro" id="IPR036291">
    <property type="entry name" value="NAD(P)-bd_dom_sf"/>
</dbReference>
<dbReference type="GO" id="GO:0004029">
    <property type="term" value="F:aldehyde dehydrogenase (NAD+) activity"/>
    <property type="evidence" value="ECO:0007669"/>
    <property type="project" value="TreeGrafter"/>
</dbReference>
<dbReference type="InterPro" id="IPR008030">
    <property type="entry name" value="NmrA-like"/>
</dbReference>
<keyword evidence="3" id="KW-1185">Reference proteome</keyword>
<sequence length="346" mass="38111">MSPKTQIFILGATGYIGGGVLERLLQHRTASTSQITALVRNAAKIPLLASTGVKTVFGTLDNVALIERQASESDVVFACADSDHVESCEAILRGLKKRYEVTGTIPVFVHTSGTDILNDNVEGMYSSDTIWDDTDLDQLERLPDTDPHRLTDPLVIAADEDGYARTHIVLPSTIYDFATGQLVDLGIRKPRSIEIPKLTDVSITRKRAGMVGLGLNTWSNVHIDDIGELYIVLYNAILDGRAGHGREGLYFGENGESVVRAMSERIGEALVACGVSRPGEQTPTSFGEMDYARPENEHLRAWYGSNSRCKANRARELGWKPKHTTEDMLKSIRGEVEWQLKHKTST</sequence>
<organism evidence="2 3">
    <name type="scientific">Boletus edulis BED1</name>
    <dbReference type="NCBI Taxonomy" id="1328754"/>
    <lineage>
        <taxon>Eukaryota</taxon>
        <taxon>Fungi</taxon>
        <taxon>Dikarya</taxon>
        <taxon>Basidiomycota</taxon>
        <taxon>Agaricomycotina</taxon>
        <taxon>Agaricomycetes</taxon>
        <taxon>Agaricomycetidae</taxon>
        <taxon>Boletales</taxon>
        <taxon>Boletineae</taxon>
        <taxon>Boletaceae</taxon>
        <taxon>Boletoideae</taxon>
        <taxon>Boletus</taxon>
    </lineage>
</organism>
<dbReference type="PANTHER" id="PTHR48079:SF6">
    <property type="entry name" value="NAD(P)-BINDING DOMAIN-CONTAINING PROTEIN-RELATED"/>
    <property type="match status" value="1"/>
</dbReference>
<protein>
    <recommendedName>
        <fullName evidence="1">NmrA-like domain-containing protein</fullName>
    </recommendedName>
</protein>
<comment type="caution">
    <text evidence="2">The sequence shown here is derived from an EMBL/GenBank/DDBJ whole genome shotgun (WGS) entry which is preliminary data.</text>
</comment>
<dbReference type="Gene3D" id="3.40.50.720">
    <property type="entry name" value="NAD(P)-binding Rossmann-like Domain"/>
    <property type="match status" value="1"/>
</dbReference>
<dbReference type="PANTHER" id="PTHR48079">
    <property type="entry name" value="PROTEIN YEEZ"/>
    <property type="match status" value="1"/>
</dbReference>
<dbReference type="Pfam" id="PF05368">
    <property type="entry name" value="NmrA"/>
    <property type="match status" value="1"/>
</dbReference>
<gene>
    <name evidence="2" type="ORF">L210DRAFT_3761142</name>
</gene>
<evidence type="ECO:0000259" key="1">
    <source>
        <dbReference type="Pfam" id="PF05368"/>
    </source>
</evidence>
<dbReference type="EMBL" id="WHUW01000015">
    <property type="protein sequence ID" value="KAF8438923.1"/>
    <property type="molecule type" value="Genomic_DNA"/>
</dbReference>
<reference evidence="2" key="2">
    <citation type="journal article" date="2020" name="Nat. Commun.">
        <title>Large-scale genome sequencing of mycorrhizal fungi provides insights into the early evolution of symbiotic traits.</title>
        <authorList>
            <person name="Miyauchi S."/>
            <person name="Kiss E."/>
            <person name="Kuo A."/>
            <person name="Drula E."/>
            <person name="Kohler A."/>
            <person name="Sanchez-Garcia M."/>
            <person name="Morin E."/>
            <person name="Andreopoulos B."/>
            <person name="Barry K.W."/>
            <person name="Bonito G."/>
            <person name="Buee M."/>
            <person name="Carver A."/>
            <person name="Chen C."/>
            <person name="Cichocki N."/>
            <person name="Clum A."/>
            <person name="Culley D."/>
            <person name="Crous P.W."/>
            <person name="Fauchery L."/>
            <person name="Girlanda M."/>
            <person name="Hayes R.D."/>
            <person name="Keri Z."/>
            <person name="LaButti K."/>
            <person name="Lipzen A."/>
            <person name="Lombard V."/>
            <person name="Magnuson J."/>
            <person name="Maillard F."/>
            <person name="Murat C."/>
            <person name="Nolan M."/>
            <person name="Ohm R.A."/>
            <person name="Pangilinan J."/>
            <person name="Pereira M.F."/>
            <person name="Perotto S."/>
            <person name="Peter M."/>
            <person name="Pfister S."/>
            <person name="Riley R."/>
            <person name="Sitrit Y."/>
            <person name="Stielow J.B."/>
            <person name="Szollosi G."/>
            <person name="Zifcakova L."/>
            <person name="Stursova M."/>
            <person name="Spatafora J.W."/>
            <person name="Tedersoo L."/>
            <person name="Vaario L.M."/>
            <person name="Yamada A."/>
            <person name="Yan M."/>
            <person name="Wang P."/>
            <person name="Xu J."/>
            <person name="Bruns T."/>
            <person name="Baldrian P."/>
            <person name="Vilgalys R."/>
            <person name="Dunand C."/>
            <person name="Henrissat B."/>
            <person name="Grigoriev I.V."/>
            <person name="Hibbett D."/>
            <person name="Nagy L.G."/>
            <person name="Martin F.M."/>
        </authorList>
    </citation>
    <scope>NUCLEOTIDE SEQUENCE</scope>
    <source>
        <strain evidence="2">BED1</strain>
    </source>
</reference>
<dbReference type="GO" id="GO:0005737">
    <property type="term" value="C:cytoplasm"/>
    <property type="evidence" value="ECO:0007669"/>
    <property type="project" value="TreeGrafter"/>
</dbReference>
<feature type="domain" description="NmrA-like" evidence="1">
    <location>
        <begin position="4"/>
        <end position="96"/>
    </location>
</feature>
<dbReference type="SUPFAM" id="SSF51735">
    <property type="entry name" value="NAD(P)-binding Rossmann-fold domains"/>
    <property type="match status" value="1"/>
</dbReference>
<proteinExistence type="predicted"/>
<dbReference type="InterPro" id="IPR051783">
    <property type="entry name" value="NAD(P)-dependent_oxidoreduct"/>
</dbReference>
<dbReference type="AlphaFoldDB" id="A0AAD4BSR7"/>
<accession>A0AAD4BSR7</accession>